<dbReference type="EMBL" id="JAOTEN010000002">
    <property type="protein sequence ID" value="MCU7614597.1"/>
    <property type="molecule type" value="Genomic_DNA"/>
</dbReference>
<evidence type="ECO:0000256" key="2">
    <source>
        <dbReference type="SAM" id="Phobius"/>
    </source>
</evidence>
<proteinExistence type="predicted"/>
<feature type="transmembrane region" description="Helical" evidence="2">
    <location>
        <begin position="48"/>
        <end position="68"/>
    </location>
</feature>
<reference evidence="4" key="1">
    <citation type="submission" date="2023-07" db="EMBL/GenBank/DDBJ databases">
        <title>Chryseobacterium sp. GMJ5 Genome sequencing and assembly.</title>
        <authorList>
            <person name="Jung Y."/>
        </authorList>
    </citation>
    <scope>NUCLEOTIDE SEQUENCE [LARGE SCALE GENOMIC DNA]</scope>
    <source>
        <strain evidence="4">GMJ5</strain>
    </source>
</reference>
<evidence type="ECO:0000313" key="3">
    <source>
        <dbReference type="EMBL" id="MCU7614597.1"/>
    </source>
</evidence>
<keyword evidence="4" id="KW-1185">Reference proteome</keyword>
<name>A0ABT2W0A8_9FLAO</name>
<evidence type="ECO:0000256" key="1">
    <source>
        <dbReference type="SAM" id="MobiDB-lite"/>
    </source>
</evidence>
<keyword evidence="2" id="KW-0812">Transmembrane</keyword>
<organism evidence="3 4">
    <name type="scientific">Chryseobacterium gilvum</name>
    <dbReference type="NCBI Taxonomy" id="2976534"/>
    <lineage>
        <taxon>Bacteria</taxon>
        <taxon>Pseudomonadati</taxon>
        <taxon>Bacteroidota</taxon>
        <taxon>Flavobacteriia</taxon>
        <taxon>Flavobacteriales</taxon>
        <taxon>Weeksellaceae</taxon>
        <taxon>Chryseobacterium group</taxon>
        <taxon>Chryseobacterium</taxon>
    </lineage>
</organism>
<dbReference type="Proteomes" id="UP001208114">
    <property type="component" value="Unassembled WGS sequence"/>
</dbReference>
<evidence type="ECO:0000313" key="4">
    <source>
        <dbReference type="Proteomes" id="UP001208114"/>
    </source>
</evidence>
<accession>A0ABT2W0A8</accession>
<protein>
    <submittedName>
        <fullName evidence="3">Uncharacterized protein</fullName>
    </submittedName>
</protein>
<feature type="compositionally biased region" description="Basic and acidic residues" evidence="1">
    <location>
        <begin position="118"/>
        <end position="137"/>
    </location>
</feature>
<comment type="caution">
    <text evidence="3">The sequence shown here is derived from an EMBL/GenBank/DDBJ whole genome shotgun (WGS) entry which is preliminary data.</text>
</comment>
<feature type="region of interest" description="Disordered" evidence="1">
    <location>
        <begin position="99"/>
        <end position="137"/>
    </location>
</feature>
<dbReference type="Pfam" id="PF20619">
    <property type="entry name" value="DUF6804"/>
    <property type="match status" value="1"/>
</dbReference>
<feature type="transmembrane region" description="Helical" evidence="2">
    <location>
        <begin position="74"/>
        <end position="91"/>
    </location>
</feature>
<feature type="transmembrane region" description="Helical" evidence="2">
    <location>
        <begin position="24"/>
        <end position="43"/>
    </location>
</feature>
<keyword evidence="2" id="KW-1133">Transmembrane helix</keyword>
<sequence>MSPFLTFCALCCFAGIFRLPIEYYTFLRILVFIGASIVIYNLLGFKQYYFSIIFLVILIIFNPFIPIYLYRKSLWIPIDTITGILFLLIAFTKKPEQKKEQEITEESSMHTTQPQTYPRDKIINPKKPKEDQTNYGK</sequence>
<dbReference type="InterPro" id="IPR046548">
    <property type="entry name" value="DUF6804"/>
</dbReference>
<gene>
    <name evidence="3" type="ORF">N0B16_09135</name>
</gene>
<dbReference type="RefSeq" id="WP_262990529.1">
    <property type="nucleotide sequence ID" value="NZ_JAOTEN010000002.1"/>
</dbReference>
<keyword evidence="2" id="KW-0472">Membrane</keyword>